<protein>
    <recommendedName>
        <fullName evidence="2">Putative gluconeogenesis factor</fullName>
    </recommendedName>
</protein>
<dbReference type="HAMAP" id="MF_00973">
    <property type="entry name" value="Gluconeogen_factor"/>
    <property type="match status" value="1"/>
</dbReference>
<evidence type="ECO:0000256" key="1">
    <source>
        <dbReference type="ARBA" id="ARBA00022490"/>
    </source>
</evidence>
<gene>
    <name evidence="3" type="ORF">A3B13_00620</name>
</gene>
<dbReference type="InterPro" id="IPR010119">
    <property type="entry name" value="Gluconeogen_factor"/>
</dbReference>
<dbReference type="GO" id="GO:0008360">
    <property type="term" value="P:regulation of cell shape"/>
    <property type="evidence" value="ECO:0007669"/>
    <property type="project" value="UniProtKB-UniRule"/>
</dbReference>
<dbReference type="STRING" id="1798649.A3B13_00620"/>
<dbReference type="AlphaFoldDB" id="A0A1G2CCS1"/>
<name>A0A1G2CCS1_9BACT</name>
<keyword evidence="1 2" id="KW-0963">Cytoplasm</keyword>
<dbReference type="Pfam" id="PF01933">
    <property type="entry name" value="CofD"/>
    <property type="match status" value="1"/>
</dbReference>
<dbReference type="NCBIfam" id="TIGR01826">
    <property type="entry name" value="CofD_related"/>
    <property type="match status" value="1"/>
</dbReference>
<evidence type="ECO:0000313" key="3">
    <source>
        <dbReference type="EMBL" id="OGY99192.1"/>
    </source>
</evidence>
<dbReference type="Proteomes" id="UP000176287">
    <property type="component" value="Unassembled WGS sequence"/>
</dbReference>
<dbReference type="PANTHER" id="PTHR30135:SF3">
    <property type="entry name" value="GLUCONEOGENESIS FACTOR-RELATED"/>
    <property type="match status" value="1"/>
</dbReference>
<comment type="function">
    <text evidence="2">Required for morphogenesis under gluconeogenic growth conditions.</text>
</comment>
<comment type="caution">
    <text evidence="3">The sequence shown here is derived from an EMBL/GenBank/DDBJ whole genome shotgun (WGS) entry which is preliminary data.</text>
</comment>
<comment type="similarity">
    <text evidence="2">Belongs to the gluconeogenesis factor family.</text>
</comment>
<organism evidence="3 4">
    <name type="scientific">Candidatus Liptonbacteria bacterium RIFCSPLOWO2_01_FULL_45_15</name>
    <dbReference type="NCBI Taxonomy" id="1798649"/>
    <lineage>
        <taxon>Bacteria</taxon>
        <taxon>Candidatus Liptoniibacteriota</taxon>
    </lineage>
</organism>
<dbReference type="SUPFAM" id="SSF142338">
    <property type="entry name" value="CofD-like"/>
    <property type="match status" value="1"/>
</dbReference>
<comment type="subcellular location">
    <subcellularLocation>
        <location evidence="2">Cytoplasm</location>
    </subcellularLocation>
</comment>
<reference evidence="3 4" key="1">
    <citation type="journal article" date="2016" name="Nat. Commun.">
        <title>Thousands of microbial genomes shed light on interconnected biogeochemical processes in an aquifer system.</title>
        <authorList>
            <person name="Anantharaman K."/>
            <person name="Brown C.T."/>
            <person name="Hug L.A."/>
            <person name="Sharon I."/>
            <person name="Castelle C.J."/>
            <person name="Probst A.J."/>
            <person name="Thomas B.C."/>
            <person name="Singh A."/>
            <person name="Wilkins M.J."/>
            <person name="Karaoz U."/>
            <person name="Brodie E.L."/>
            <person name="Williams K.H."/>
            <person name="Hubbard S.S."/>
            <person name="Banfield J.F."/>
        </authorList>
    </citation>
    <scope>NUCLEOTIDE SEQUENCE [LARGE SCALE GENOMIC DNA]</scope>
</reference>
<dbReference type="GO" id="GO:0005737">
    <property type="term" value="C:cytoplasm"/>
    <property type="evidence" value="ECO:0007669"/>
    <property type="project" value="UniProtKB-SubCell"/>
</dbReference>
<dbReference type="PANTHER" id="PTHR30135">
    <property type="entry name" value="UNCHARACTERIZED PROTEIN YVCK-RELATED"/>
    <property type="match status" value="1"/>
</dbReference>
<dbReference type="EMBL" id="MHKZ01000041">
    <property type="protein sequence ID" value="OGY99192.1"/>
    <property type="molecule type" value="Genomic_DNA"/>
</dbReference>
<dbReference type="InterPro" id="IPR038136">
    <property type="entry name" value="CofD-like_dom_sf"/>
</dbReference>
<dbReference type="InterPro" id="IPR002882">
    <property type="entry name" value="CofD"/>
</dbReference>
<dbReference type="GO" id="GO:0043743">
    <property type="term" value="F:LPPG:FO 2-phospho-L-lactate transferase activity"/>
    <property type="evidence" value="ECO:0007669"/>
    <property type="project" value="InterPro"/>
</dbReference>
<evidence type="ECO:0000313" key="4">
    <source>
        <dbReference type="Proteomes" id="UP000176287"/>
    </source>
</evidence>
<accession>A0A1G2CCS1</accession>
<dbReference type="Gene3D" id="3.40.50.10680">
    <property type="entry name" value="CofD-like domains"/>
    <property type="match status" value="1"/>
</dbReference>
<dbReference type="CDD" id="cd07187">
    <property type="entry name" value="YvcK_like"/>
    <property type="match status" value="1"/>
</dbReference>
<evidence type="ECO:0000256" key="2">
    <source>
        <dbReference type="HAMAP-Rule" id="MF_00973"/>
    </source>
</evidence>
<proteinExistence type="inferred from homology"/>
<sequence length="313" mass="34385">MKHVVVIGGGTGTFTVLSALKKYPLHLSVIVSMADDGGSTGMLRDQYGVLPPGSVRQSLVALSDSESILRELFSYRFNEGGLHGHNFGNLFLTALEKITGDFTLALREASIILNVNGEVVPVTLDDVRLYAELEDGRMLRGETQIDVPKSSTRVPIKKIWLQPEAKMNPSVKRVLHHADLIIIGPGDIYTSVIPNLLVKGVPEAIRASKAKKVYIANTMTKFGETNGFSGKDFVEKIEEYLGKKVLDYAIFNNKKPASSVLKKYKKEQAELVSVEGLNLKNKEPKYILADLLDSGGLIRHSQKKLAKVILSLL</sequence>